<dbReference type="InterPro" id="IPR003706">
    <property type="entry name" value="CstA_N"/>
</dbReference>
<evidence type="ECO:0000259" key="9">
    <source>
        <dbReference type="Pfam" id="PF02554"/>
    </source>
</evidence>
<feature type="domain" description="CstA N-terminal" evidence="9">
    <location>
        <begin position="1"/>
        <end position="63"/>
    </location>
</feature>
<keyword evidence="4" id="KW-1003">Cell membrane</keyword>
<keyword evidence="6 8" id="KW-1133">Transmembrane helix</keyword>
<dbReference type="GO" id="GO:0005886">
    <property type="term" value="C:plasma membrane"/>
    <property type="evidence" value="ECO:0007669"/>
    <property type="project" value="UniProtKB-SubCell"/>
</dbReference>
<dbReference type="Pfam" id="PF02554">
    <property type="entry name" value="CstA"/>
    <property type="match status" value="1"/>
</dbReference>
<dbReference type="EMBL" id="CACRSV010000033">
    <property type="protein sequence ID" value="VYT10616.1"/>
    <property type="molecule type" value="Genomic_DNA"/>
</dbReference>
<proteinExistence type="inferred from homology"/>
<comment type="similarity">
    <text evidence="2">Belongs to the peptide transporter carbon starvation (CstA) (TC 2.A.114) family.</text>
</comment>
<dbReference type="InterPro" id="IPR051605">
    <property type="entry name" value="CstA"/>
</dbReference>
<evidence type="ECO:0000256" key="7">
    <source>
        <dbReference type="ARBA" id="ARBA00023136"/>
    </source>
</evidence>
<organism evidence="10">
    <name type="scientific">Bifidobacterium longum</name>
    <dbReference type="NCBI Taxonomy" id="216816"/>
    <lineage>
        <taxon>Bacteria</taxon>
        <taxon>Bacillati</taxon>
        <taxon>Actinomycetota</taxon>
        <taxon>Actinomycetes</taxon>
        <taxon>Bifidobacteriales</taxon>
        <taxon>Bifidobacteriaceae</taxon>
        <taxon>Bifidobacterium</taxon>
    </lineage>
</organism>
<evidence type="ECO:0000256" key="5">
    <source>
        <dbReference type="ARBA" id="ARBA00022692"/>
    </source>
</evidence>
<protein>
    <submittedName>
        <fullName evidence="10">Carbon starvation protein A</fullName>
    </submittedName>
</protein>
<dbReference type="GO" id="GO:0009267">
    <property type="term" value="P:cellular response to starvation"/>
    <property type="evidence" value="ECO:0007669"/>
    <property type="project" value="InterPro"/>
</dbReference>
<keyword evidence="3" id="KW-0813">Transport</keyword>
<evidence type="ECO:0000256" key="2">
    <source>
        <dbReference type="ARBA" id="ARBA00007755"/>
    </source>
</evidence>
<keyword evidence="5 8" id="KW-0812">Transmembrane</keyword>
<dbReference type="AlphaFoldDB" id="A0A6N2U534"/>
<keyword evidence="7 8" id="KW-0472">Membrane</keyword>
<feature type="transmembrane region" description="Helical" evidence="8">
    <location>
        <begin position="42"/>
        <end position="61"/>
    </location>
</feature>
<accession>A0A6N2U534</accession>
<name>A0A6N2U534_BIFLN</name>
<sequence length="68" mass="6919">MKIGTLVLLVIGIIIANPSVKVPDLTELASTSTGPTFSGNLFPFLFITIACGALSGFHGAVSSVSGLR</sequence>
<evidence type="ECO:0000256" key="1">
    <source>
        <dbReference type="ARBA" id="ARBA00004651"/>
    </source>
</evidence>
<dbReference type="PANTHER" id="PTHR30252:SF3">
    <property type="entry name" value="PYRUVATE_PROTON SYMPORTER BTST"/>
    <property type="match status" value="1"/>
</dbReference>
<evidence type="ECO:0000256" key="6">
    <source>
        <dbReference type="ARBA" id="ARBA00022989"/>
    </source>
</evidence>
<evidence type="ECO:0000256" key="8">
    <source>
        <dbReference type="SAM" id="Phobius"/>
    </source>
</evidence>
<evidence type="ECO:0000256" key="3">
    <source>
        <dbReference type="ARBA" id="ARBA00022448"/>
    </source>
</evidence>
<reference evidence="10" key="1">
    <citation type="submission" date="2019-11" db="EMBL/GenBank/DDBJ databases">
        <authorList>
            <person name="Feng L."/>
        </authorList>
    </citation>
    <scope>NUCLEOTIDE SEQUENCE</scope>
    <source>
        <strain evidence="10">BlongumLFYP82</strain>
    </source>
</reference>
<comment type="subcellular location">
    <subcellularLocation>
        <location evidence="1">Cell membrane</location>
        <topology evidence="1">Multi-pass membrane protein</topology>
    </subcellularLocation>
</comment>
<gene>
    <name evidence="10" type="primary">cstA_2</name>
    <name evidence="10" type="ORF">BLLFYP82_01693</name>
</gene>
<evidence type="ECO:0000313" key="10">
    <source>
        <dbReference type="EMBL" id="VYT10616.1"/>
    </source>
</evidence>
<dbReference type="PANTHER" id="PTHR30252">
    <property type="entry name" value="INNER MEMBRANE PEPTIDE TRANSPORTER"/>
    <property type="match status" value="1"/>
</dbReference>
<evidence type="ECO:0000256" key="4">
    <source>
        <dbReference type="ARBA" id="ARBA00022475"/>
    </source>
</evidence>